<evidence type="ECO:0000313" key="3">
    <source>
        <dbReference type="Proteomes" id="UP000266841"/>
    </source>
</evidence>
<name>K0S229_THAOC</name>
<dbReference type="InterPro" id="IPR001480">
    <property type="entry name" value="Bulb-type_lectin_dom"/>
</dbReference>
<comment type="caution">
    <text evidence="2">The sequence shown here is derived from an EMBL/GenBank/DDBJ whole genome shotgun (WGS) entry which is preliminary data.</text>
</comment>
<feature type="domain" description="Bulb-type lectin" evidence="1">
    <location>
        <begin position="142"/>
        <end position="241"/>
    </location>
</feature>
<proteinExistence type="predicted"/>
<dbReference type="AlphaFoldDB" id="K0S229"/>
<dbReference type="PROSITE" id="PS50927">
    <property type="entry name" value="BULB_LECTIN"/>
    <property type="match status" value="1"/>
</dbReference>
<sequence length="241" mass="26311">MSPVPAYHQQVLLEMPNPGSSVLLSGPPNPFKDGIVVVAGFKPCQDMCIADQNIETVSTDSVETCMKLCYYAEGVVCMGIEFFGVFYERDFQLDDSLYKLYSNDSLVGPRFVVDRNKCTTIPKSTNNPPTTSNSLTTSNISITMTSFKGALSPGDSVWSPNGQYQLRYGDDGNLVLYHHQGNPLPIWSSGTYCLAGGVAGMQDDGNLVVRDNSCKAIWSSQTWGNYGAQLELNDDGSLVYH</sequence>
<dbReference type="OrthoDB" id="43596at2759"/>
<dbReference type="SUPFAM" id="SSF51110">
    <property type="entry name" value="alpha-D-mannose-specific plant lectins"/>
    <property type="match status" value="1"/>
</dbReference>
<dbReference type="InterPro" id="IPR036426">
    <property type="entry name" value="Bulb-type_lectin_dom_sf"/>
</dbReference>
<dbReference type="EMBL" id="AGNL01023244">
    <property type="protein sequence ID" value="EJK59260.1"/>
    <property type="molecule type" value="Genomic_DNA"/>
</dbReference>
<accession>K0S229</accession>
<evidence type="ECO:0000313" key="2">
    <source>
        <dbReference type="EMBL" id="EJK59260.1"/>
    </source>
</evidence>
<evidence type="ECO:0000259" key="1">
    <source>
        <dbReference type="PROSITE" id="PS50927"/>
    </source>
</evidence>
<keyword evidence="3" id="KW-1185">Reference proteome</keyword>
<gene>
    <name evidence="2" type="ORF">THAOC_20543</name>
</gene>
<dbReference type="SMART" id="SM00108">
    <property type="entry name" value="B_lectin"/>
    <property type="match status" value="1"/>
</dbReference>
<dbReference type="Gene3D" id="2.90.10.10">
    <property type="entry name" value="Bulb-type lectin domain"/>
    <property type="match status" value="2"/>
</dbReference>
<protein>
    <recommendedName>
        <fullName evidence="1">Bulb-type lectin domain-containing protein</fullName>
    </recommendedName>
</protein>
<reference evidence="2 3" key="1">
    <citation type="journal article" date="2012" name="Genome Biol.">
        <title>Genome and low-iron response of an oceanic diatom adapted to chronic iron limitation.</title>
        <authorList>
            <person name="Lommer M."/>
            <person name="Specht M."/>
            <person name="Roy A.S."/>
            <person name="Kraemer L."/>
            <person name="Andreson R."/>
            <person name="Gutowska M.A."/>
            <person name="Wolf J."/>
            <person name="Bergner S.V."/>
            <person name="Schilhabel M.B."/>
            <person name="Klostermeier U.C."/>
            <person name="Beiko R.G."/>
            <person name="Rosenstiel P."/>
            <person name="Hippler M."/>
            <person name="Laroche J."/>
        </authorList>
    </citation>
    <scope>NUCLEOTIDE SEQUENCE [LARGE SCALE GENOMIC DNA]</scope>
    <source>
        <strain evidence="2 3">CCMP1005</strain>
    </source>
</reference>
<dbReference type="Proteomes" id="UP000266841">
    <property type="component" value="Unassembled WGS sequence"/>
</dbReference>
<organism evidence="2 3">
    <name type="scientific">Thalassiosira oceanica</name>
    <name type="common">Marine diatom</name>
    <dbReference type="NCBI Taxonomy" id="159749"/>
    <lineage>
        <taxon>Eukaryota</taxon>
        <taxon>Sar</taxon>
        <taxon>Stramenopiles</taxon>
        <taxon>Ochrophyta</taxon>
        <taxon>Bacillariophyta</taxon>
        <taxon>Coscinodiscophyceae</taxon>
        <taxon>Thalassiosirophycidae</taxon>
        <taxon>Thalassiosirales</taxon>
        <taxon>Thalassiosiraceae</taxon>
        <taxon>Thalassiosira</taxon>
    </lineage>
</organism>